<evidence type="ECO:0000256" key="1">
    <source>
        <dbReference type="ARBA" id="ARBA00006284"/>
    </source>
</evidence>
<accession>A0A380FX25</accession>
<dbReference type="InterPro" id="IPR036129">
    <property type="entry name" value="Glycerate_kinase_sf"/>
</dbReference>
<keyword evidence="2 4" id="KW-0808">Transferase</keyword>
<reference evidence="5 7" key="1">
    <citation type="submission" date="2018-06" db="EMBL/GenBank/DDBJ databases">
        <authorList>
            <consortium name="Pathogen Informatics"/>
            <person name="Doyle S."/>
        </authorList>
    </citation>
    <scope>NUCLEOTIDE SEQUENCE [LARGE SCALE GENOMIC DNA]</scope>
    <source>
        <strain evidence="5 7">NCTC13830</strain>
    </source>
</reference>
<name>A0A380FX25_9STAP</name>
<evidence type="ECO:0000313" key="6">
    <source>
        <dbReference type="EMBL" id="TGE16706.1"/>
    </source>
</evidence>
<keyword evidence="3 4" id="KW-0418">Kinase</keyword>
<dbReference type="Gene3D" id="3.40.50.10350">
    <property type="entry name" value="Glycerate kinase, domain 1"/>
    <property type="match status" value="1"/>
</dbReference>
<dbReference type="SUPFAM" id="SSF110738">
    <property type="entry name" value="Glycerate kinase I"/>
    <property type="match status" value="1"/>
</dbReference>
<evidence type="ECO:0000256" key="2">
    <source>
        <dbReference type="ARBA" id="ARBA00022679"/>
    </source>
</evidence>
<dbReference type="GO" id="GO:0031388">
    <property type="term" value="P:organic acid phosphorylation"/>
    <property type="evidence" value="ECO:0007669"/>
    <property type="project" value="UniProtKB-UniRule"/>
</dbReference>
<evidence type="ECO:0000313" key="5">
    <source>
        <dbReference type="EMBL" id="SUM43072.1"/>
    </source>
</evidence>
<dbReference type="InterPro" id="IPR004381">
    <property type="entry name" value="Glycerate_kinase"/>
</dbReference>
<evidence type="ECO:0000313" key="8">
    <source>
        <dbReference type="Proteomes" id="UP000297598"/>
    </source>
</evidence>
<reference evidence="6 8" key="2">
    <citation type="submission" date="2019-04" db="EMBL/GenBank/DDBJ databases">
        <title>Genomic characterization of Staphylococcus petrasii strains.</title>
        <authorList>
            <person name="Vrbovska V."/>
            <person name="Kovarovic V."/>
            <person name="Maslanova I."/>
            <person name="Indrakova A."/>
            <person name="Petras P."/>
            <person name="Sedo O."/>
            <person name="Svec P."/>
            <person name="Fisarova L."/>
            <person name="Sedlacek I."/>
            <person name="Doskar J."/>
            <person name="Pantucek R."/>
        </authorList>
    </citation>
    <scope>NUCLEOTIDE SEQUENCE [LARGE SCALE GENOMIC DNA]</scope>
    <source>
        <strain evidence="6 8">P5404</strain>
    </source>
</reference>
<dbReference type="InterPro" id="IPR018193">
    <property type="entry name" value="Glyc_kinase_flavodox-like_fold"/>
</dbReference>
<dbReference type="EC" id="2.7.1.31" evidence="5"/>
<dbReference type="PIRSF" id="PIRSF006078">
    <property type="entry name" value="GlxK"/>
    <property type="match status" value="1"/>
</dbReference>
<dbReference type="NCBIfam" id="TIGR00045">
    <property type="entry name" value="glycerate kinase"/>
    <property type="match status" value="1"/>
</dbReference>
<evidence type="ECO:0000256" key="4">
    <source>
        <dbReference type="PIRNR" id="PIRNR006078"/>
    </source>
</evidence>
<dbReference type="PANTHER" id="PTHR21599">
    <property type="entry name" value="GLYCERATE KINASE"/>
    <property type="match status" value="1"/>
</dbReference>
<organism evidence="5 7">
    <name type="scientific">Staphylococcus petrasii</name>
    <dbReference type="NCBI Taxonomy" id="1276936"/>
    <lineage>
        <taxon>Bacteria</taxon>
        <taxon>Bacillati</taxon>
        <taxon>Bacillota</taxon>
        <taxon>Bacilli</taxon>
        <taxon>Bacillales</taxon>
        <taxon>Staphylococcaceae</taxon>
        <taxon>Staphylococcus</taxon>
    </lineage>
</organism>
<dbReference type="RefSeq" id="WP_103298460.1">
    <property type="nucleotide sequence ID" value="NZ_PPQT01000078.1"/>
</dbReference>
<dbReference type="Proteomes" id="UP000254047">
    <property type="component" value="Unassembled WGS sequence"/>
</dbReference>
<keyword evidence="8" id="KW-1185">Reference proteome</keyword>
<dbReference type="Pfam" id="PF02595">
    <property type="entry name" value="Gly_kinase"/>
    <property type="match status" value="1"/>
</dbReference>
<dbReference type="EMBL" id="SRLS01000012">
    <property type="protein sequence ID" value="TGE16706.1"/>
    <property type="molecule type" value="Genomic_DNA"/>
</dbReference>
<comment type="similarity">
    <text evidence="1 4">Belongs to the glycerate kinase type-1 family.</text>
</comment>
<dbReference type="PANTHER" id="PTHR21599:SF0">
    <property type="entry name" value="GLYCERATE KINASE"/>
    <property type="match status" value="1"/>
</dbReference>
<dbReference type="EMBL" id="UHDO01000001">
    <property type="protein sequence ID" value="SUM43072.1"/>
    <property type="molecule type" value="Genomic_DNA"/>
</dbReference>
<dbReference type="OrthoDB" id="9774290at2"/>
<dbReference type="InterPro" id="IPR018197">
    <property type="entry name" value="Glycerate_kinase_RE-like"/>
</dbReference>
<protein>
    <submittedName>
        <fullName evidence="5">Glycerate kinase</fullName>
        <ecNumber evidence="5">2.7.1.31</ecNumber>
    </submittedName>
</protein>
<gene>
    <name evidence="5" type="primary">glxK_1</name>
    <name evidence="6" type="ORF">BJR09_08365</name>
    <name evidence="5" type="ORF">NCTC13830_00597</name>
</gene>
<dbReference type="Proteomes" id="UP000297598">
    <property type="component" value="Unassembled WGS sequence"/>
</dbReference>
<dbReference type="AlphaFoldDB" id="A0A380FX25"/>
<evidence type="ECO:0000256" key="3">
    <source>
        <dbReference type="ARBA" id="ARBA00022777"/>
    </source>
</evidence>
<evidence type="ECO:0000313" key="7">
    <source>
        <dbReference type="Proteomes" id="UP000254047"/>
    </source>
</evidence>
<dbReference type="Gene3D" id="3.90.1510.10">
    <property type="entry name" value="Glycerate kinase, domain 2"/>
    <property type="match status" value="1"/>
</dbReference>
<proteinExistence type="inferred from homology"/>
<dbReference type="GO" id="GO:0008887">
    <property type="term" value="F:glycerate kinase activity"/>
    <property type="evidence" value="ECO:0007669"/>
    <property type="project" value="UniProtKB-UniRule"/>
</dbReference>
<sequence length="384" mass="40909">MPINKIVIATDSFKESVSAKEAGLAIQHGFQKIFNEDIAYDIIPMADGGEGTTDALNEALNAETYKVKVHDPLYRDIEASYARSQDNSVAIIEMAAASGLDLLKSHERDPLKSSTFGVGELIKDALDHGVSKIILGLGGSATNDGGSGMLVALGVKFLDENEETLPLGGGYLSQLARIDMSQLDSRLKHVQFEVACDVNNPLLGDNGATAVYGPQKGVTDKMIPKLDSALATYHDMIERDINKNVKDVPGAGAAGGLGAGILAFFPNASLSKGIDIVLQETQFSKRVKDADLVITGEGKMDAQTIYGKTPIGVAQAAKQYDIPVVAICGSLGDGYEAVYEHGIDSAFSIIEQPMEIDELLTKGKDNIQRTAENVARLLQQVINK</sequence>